<organism evidence="1 2">
    <name type="scientific">Vararia minispora EC-137</name>
    <dbReference type="NCBI Taxonomy" id="1314806"/>
    <lineage>
        <taxon>Eukaryota</taxon>
        <taxon>Fungi</taxon>
        <taxon>Dikarya</taxon>
        <taxon>Basidiomycota</taxon>
        <taxon>Agaricomycotina</taxon>
        <taxon>Agaricomycetes</taxon>
        <taxon>Russulales</taxon>
        <taxon>Lachnocladiaceae</taxon>
        <taxon>Vararia</taxon>
    </lineage>
</organism>
<proteinExistence type="predicted"/>
<evidence type="ECO:0000313" key="1">
    <source>
        <dbReference type="EMBL" id="KAI0032985.1"/>
    </source>
</evidence>
<keyword evidence="2" id="KW-1185">Reference proteome</keyword>
<evidence type="ECO:0000313" key="2">
    <source>
        <dbReference type="Proteomes" id="UP000814128"/>
    </source>
</evidence>
<dbReference type="Proteomes" id="UP000814128">
    <property type="component" value="Unassembled WGS sequence"/>
</dbReference>
<keyword evidence="1" id="KW-0645">Protease</keyword>
<reference evidence="1" key="2">
    <citation type="journal article" date="2022" name="New Phytol.">
        <title>Evolutionary transition to the ectomycorrhizal habit in the genomes of a hyperdiverse lineage of mushroom-forming fungi.</title>
        <authorList>
            <person name="Looney B."/>
            <person name="Miyauchi S."/>
            <person name="Morin E."/>
            <person name="Drula E."/>
            <person name="Courty P.E."/>
            <person name="Kohler A."/>
            <person name="Kuo A."/>
            <person name="LaButti K."/>
            <person name="Pangilinan J."/>
            <person name="Lipzen A."/>
            <person name="Riley R."/>
            <person name="Andreopoulos W."/>
            <person name="He G."/>
            <person name="Johnson J."/>
            <person name="Nolan M."/>
            <person name="Tritt A."/>
            <person name="Barry K.W."/>
            <person name="Grigoriev I.V."/>
            <person name="Nagy L.G."/>
            <person name="Hibbett D."/>
            <person name="Henrissat B."/>
            <person name="Matheny P.B."/>
            <person name="Labbe J."/>
            <person name="Martin F.M."/>
        </authorList>
    </citation>
    <scope>NUCLEOTIDE SEQUENCE</scope>
    <source>
        <strain evidence="1">EC-137</strain>
    </source>
</reference>
<sequence>MRPSAAALAVTFPALVEALPASAPKGLPIPLSKRDSVRRADGSISTDALRASVQNSVAKIYRGIAAFERNTGSAHSLANLLTLPPFKEDVLKRQAASGRDPLTDDQQVLWFGTIEVGTPPKQYTVDFDTGSSDLFLPGPDCNSSCANHTIYDPSGSSTSADLGQTFSLAYGDGSTVSGNQFTDSVAISGLTARNQTLGAATTYSSGFMSPNFPADGLMGMAFPSISVYGANPVFQTLIQAGAVSEPIFGFKLAPEGAELFVGGMNTALIGGDVTFVPVTREGYWQVEMDAITVNGRRAFSIARTSAIIDTGTTLIVGDTQSVQNVYESITGAVDNGDGTWSVPCDATPQVSLTFNGTVFSITPEAFVLGSGSSTATQCIGGLSYDDSIAGQFWIVGDVFLQNVYTVFDVGNSQVGFITPVATNVPLS</sequence>
<gene>
    <name evidence="1" type="ORF">K488DRAFT_78161</name>
</gene>
<dbReference type="EMBL" id="MU273531">
    <property type="protein sequence ID" value="KAI0032985.1"/>
    <property type="molecule type" value="Genomic_DNA"/>
</dbReference>
<reference evidence="1" key="1">
    <citation type="submission" date="2021-02" db="EMBL/GenBank/DDBJ databases">
        <authorList>
            <consortium name="DOE Joint Genome Institute"/>
            <person name="Ahrendt S."/>
            <person name="Looney B.P."/>
            <person name="Miyauchi S."/>
            <person name="Morin E."/>
            <person name="Drula E."/>
            <person name="Courty P.E."/>
            <person name="Chicoki N."/>
            <person name="Fauchery L."/>
            <person name="Kohler A."/>
            <person name="Kuo A."/>
            <person name="Labutti K."/>
            <person name="Pangilinan J."/>
            <person name="Lipzen A."/>
            <person name="Riley R."/>
            <person name="Andreopoulos W."/>
            <person name="He G."/>
            <person name="Johnson J."/>
            <person name="Barry K.W."/>
            <person name="Grigoriev I.V."/>
            <person name="Nagy L."/>
            <person name="Hibbett D."/>
            <person name="Henrissat B."/>
            <person name="Matheny P.B."/>
            <person name="Labbe J."/>
            <person name="Martin F."/>
        </authorList>
    </citation>
    <scope>NUCLEOTIDE SEQUENCE</scope>
    <source>
        <strain evidence="1">EC-137</strain>
    </source>
</reference>
<protein>
    <submittedName>
        <fullName evidence="1">Acid protease</fullName>
    </submittedName>
</protein>
<name>A0ACB8QN78_9AGAM</name>
<keyword evidence="1" id="KW-0378">Hydrolase</keyword>
<comment type="caution">
    <text evidence="1">The sequence shown here is derived from an EMBL/GenBank/DDBJ whole genome shotgun (WGS) entry which is preliminary data.</text>
</comment>
<accession>A0ACB8QN78</accession>